<proteinExistence type="predicted"/>
<dbReference type="Proteomes" id="UP000240883">
    <property type="component" value="Unassembled WGS sequence"/>
</dbReference>
<sequence>MVPWTSLQFPMASSSNYLTKVILQQPFFFDFVQHKCIHAPALVTQDSRLRRSGQVPWRYVRELLGLGNTTRKQRISHPPLTEDSLYGHPMMCL</sequence>
<reference evidence="1 2" key="1">
    <citation type="journal article" date="2018" name="Front. Microbiol.">
        <title>Genome-Wide Analysis of Corynespora cassiicola Leaf Fall Disease Putative Effectors.</title>
        <authorList>
            <person name="Lopez D."/>
            <person name="Ribeiro S."/>
            <person name="Label P."/>
            <person name="Fumanal B."/>
            <person name="Venisse J.S."/>
            <person name="Kohler A."/>
            <person name="de Oliveira R.R."/>
            <person name="Labutti K."/>
            <person name="Lipzen A."/>
            <person name="Lail K."/>
            <person name="Bauer D."/>
            <person name="Ohm R.A."/>
            <person name="Barry K.W."/>
            <person name="Spatafora J."/>
            <person name="Grigoriev I.V."/>
            <person name="Martin F.M."/>
            <person name="Pujade-Renaud V."/>
        </authorList>
    </citation>
    <scope>NUCLEOTIDE SEQUENCE [LARGE SCALE GENOMIC DNA]</scope>
    <source>
        <strain evidence="1 2">Philippines</strain>
    </source>
</reference>
<organism evidence="1 2">
    <name type="scientific">Corynespora cassiicola Philippines</name>
    <dbReference type="NCBI Taxonomy" id="1448308"/>
    <lineage>
        <taxon>Eukaryota</taxon>
        <taxon>Fungi</taxon>
        <taxon>Dikarya</taxon>
        <taxon>Ascomycota</taxon>
        <taxon>Pezizomycotina</taxon>
        <taxon>Dothideomycetes</taxon>
        <taxon>Pleosporomycetidae</taxon>
        <taxon>Pleosporales</taxon>
        <taxon>Corynesporascaceae</taxon>
        <taxon>Corynespora</taxon>
    </lineage>
</organism>
<dbReference type="AlphaFoldDB" id="A0A2T2NG79"/>
<gene>
    <name evidence="1" type="ORF">BS50DRAFT_68414</name>
</gene>
<name>A0A2T2NG79_CORCC</name>
<evidence type="ECO:0000313" key="2">
    <source>
        <dbReference type="Proteomes" id="UP000240883"/>
    </source>
</evidence>
<dbReference type="EMBL" id="KZ678138">
    <property type="protein sequence ID" value="PSN64266.1"/>
    <property type="molecule type" value="Genomic_DNA"/>
</dbReference>
<keyword evidence="2" id="KW-1185">Reference proteome</keyword>
<protein>
    <submittedName>
        <fullName evidence="1">Uncharacterized protein</fullName>
    </submittedName>
</protein>
<accession>A0A2T2NG79</accession>
<evidence type="ECO:0000313" key="1">
    <source>
        <dbReference type="EMBL" id="PSN64266.1"/>
    </source>
</evidence>